<dbReference type="InterPro" id="IPR002798">
    <property type="entry name" value="SpoIIM-like"/>
</dbReference>
<sequence length="334" mass="36583">MAQLAETLEQRRSEWQRLEYLLATFSNARLAGRSGNSLAELSSLYRSACADLAMAEQYRLSPEAVNYLHALVGQAHNTIYRSRRFQYQQWWDIAFRLAPQQIFRDRCVQVCALLFFGLFSLSTYLAYNEVAFPGFAEQVLGTDQMVAMEENFSEVDFGRDLDVNLAMVAFYIQHNTGIGLQCFAMGPLVIPGLYATAYNATVLGASFGYMARGGTEGGDAFLEFVTAHGAFELTAIALAAAAGLRIGMGWLFTQGHSRVASLQLRAREAVPVMAVSGVLFFLAALTEGILSPSSVPYFFKALWGVASSAMLMFYFVVLGYPSDAAQEKGALSAA</sequence>
<dbReference type="OrthoDB" id="9800053at2"/>
<dbReference type="KEGG" id="ahel:Q31a_06310"/>
<evidence type="ECO:0008006" key="4">
    <source>
        <dbReference type="Google" id="ProtNLM"/>
    </source>
</evidence>
<gene>
    <name evidence="2" type="ORF">Q31a_06310</name>
</gene>
<protein>
    <recommendedName>
        <fullName evidence="4">Stage II sporulation protein M</fullName>
    </recommendedName>
</protein>
<feature type="transmembrane region" description="Helical" evidence="1">
    <location>
        <begin position="272"/>
        <end position="291"/>
    </location>
</feature>
<dbReference type="AlphaFoldDB" id="A0A518G171"/>
<keyword evidence="1" id="KW-1133">Transmembrane helix</keyword>
<accession>A0A518G171</accession>
<evidence type="ECO:0000313" key="3">
    <source>
        <dbReference type="Proteomes" id="UP000318017"/>
    </source>
</evidence>
<proteinExistence type="predicted"/>
<dbReference type="PANTHER" id="PTHR35337:SF1">
    <property type="entry name" value="SLR1478 PROTEIN"/>
    <property type="match status" value="1"/>
</dbReference>
<organism evidence="2 3">
    <name type="scientific">Aureliella helgolandensis</name>
    <dbReference type="NCBI Taxonomy" id="2527968"/>
    <lineage>
        <taxon>Bacteria</taxon>
        <taxon>Pseudomonadati</taxon>
        <taxon>Planctomycetota</taxon>
        <taxon>Planctomycetia</taxon>
        <taxon>Pirellulales</taxon>
        <taxon>Pirellulaceae</taxon>
        <taxon>Aureliella</taxon>
    </lineage>
</organism>
<name>A0A518G171_9BACT</name>
<reference evidence="2 3" key="1">
    <citation type="submission" date="2019-02" db="EMBL/GenBank/DDBJ databases">
        <title>Deep-cultivation of Planctomycetes and their phenomic and genomic characterization uncovers novel biology.</title>
        <authorList>
            <person name="Wiegand S."/>
            <person name="Jogler M."/>
            <person name="Boedeker C."/>
            <person name="Pinto D."/>
            <person name="Vollmers J."/>
            <person name="Rivas-Marin E."/>
            <person name="Kohn T."/>
            <person name="Peeters S.H."/>
            <person name="Heuer A."/>
            <person name="Rast P."/>
            <person name="Oberbeckmann S."/>
            <person name="Bunk B."/>
            <person name="Jeske O."/>
            <person name="Meyerdierks A."/>
            <person name="Storesund J.E."/>
            <person name="Kallscheuer N."/>
            <person name="Luecker S."/>
            <person name="Lage O.M."/>
            <person name="Pohl T."/>
            <person name="Merkel B.J."/>
            <person name="Hornburger P."/>
            <person name="Mueller R.-W."/>
            <person name="Bruemmer F."/>
            <person name="Labrenz M."/>
            <person name="Spormann A.M."/>
            <person name="Op den Camp H."/>
            <person name="Overmann J."/>
            <person name="Amann R."/>
            <person name="Jetten M.S.M."/>
            <person name="Mascher T."/>
            <person name="Medema M.H."/>
            <person name="Devos D.P."/>
            <person name="Kaster A.-K."/>
            <person name="Ovreas L."/>
            <person name="Rohde M."/>
            <person name="Galperin M.Y."/>
            <person name="Jogler C."/>
        </authorList>
    </citation>
    <scope>NUCLEOTIDE SEQUENCE [LARGE SCALE GENOMIC DNA]</scope>
    <source>
        <strain evidence="2 3">Q31a</strain>
    </source>
</reference>
<keyword evidence="1" id="KW-0812">Transmembrane</keyword>
<evidence type="ECO:0000256" key="1">
    <source>
        <dbReference type="SAM" id="Phobius"/>
    </source>
</evidence>
<dbReference type="EMBL" id="CP036298">
    <property type="protein sequence ID" value="QDV22347.1"/>
    <property type="molecule type" value="Genomic_DNA"/>
</dbReference>
<feature type="transmembrane region" description="Helical" evidence="1">
    <location>
        <begin position="233"/>
        <end position="252"/>
    </location>
</feature>
<dbReference type="RefSeq" id="WP_145073772.1">
    <property type="nucleotide sequence ID" value="NZ_CP036298.1"/>
</dbReference>
<dbReference type="PANTHER" id="PTHR35337">
    <property type="entry name" value="SLR1478 PROTEIN"/>
    <property type="match status" value="1"/>
</dbReference>
<dbReference type="Proteomes" id="UP000318017">
    <property type="component" value="Chromosome"/>
</dbReference>
<evidence type="ECO:0000313" key="2">
    <source>
        <dbReference type="EMBL" id="QDV22347.1"/>
    </source>
</evidence>
<keyword evidence="3" id="KW-1185">Reference proteome</keyword>
<feature type="transmembrane region" description="Helical" evidence="1">
    <location>
        <begin position="297"/>
        <end position="318"/>
    </location>
</feature>
<keyword evidence="1" id="KW-0472">Membrane</keyword>
<dbReference type="Pfam" id="PF01944">
    <property type="entry name" value="SpoIIM"/>
    <property type="match status" value="1"/>
</dbReference>